<organism evidence="2 3">
    <name type="scientific">Paenibacillus melissococcoides</name>
    <dbReference type="NCBI Taxonomy" id="2912268"/>
    <lineage>
        <taxon>Bacteria</taxon>
        <taxon>Bacillati</taxon>
        <taxon>Bacillota</taxon>
        <taxon>Bacilli</taxon>
        <taxon>Bacillales</taxon>
        <taxon>Paenibacillaceae</taxon>
        <taxon>Paenibacillus</taxon>
    </lineage>
</organism>
<proteinExistence type="predicted"/>
<sequence length="47" mass="5131">MRTKHAGKLGRAASDIKTEEPDANSTLLQENPARPSQPASSWVILEQ</sequence>
<evidence type="ECO:0000313" key="2">
    <source>
        <dbReference type="EMBL" id="CAH8245874.1"/>
    </source>
</evidence>
<dbReference type="EMBL" id="CALYLO010000004">
    <property type="protein sequence ID" value="CAH8245874.1"/>
    <property type="molecule type" value="Genomic_DNA"/>
</dbReference>
<reference evidence="2" key="1">
    <citation type="submission" date="2022-06" db="EMBL/GenBank/DDBJ databases">
        <authorList>
            <person name="Dietemann V."/>
            <person name="Ory F."/>
            <person name="Dainat B."/>
            <person name="Oberhansli S."/>
        </authorList>
    </citation>
    <scope>NUCLEOTIDE SEQUENCE</scope>
    <source>
        <strain evidence="2">Ena-SAMPLE-TAB-26-04-2022-14:26:32:270-5432</strain>
    </source>
</reference>
<comment type="caution">
    <text evidence="2">The sequence shown here is derived from an EMBL/GenBank/DDBJ whole genome shotgun (WGS) entry which is preliminary data.</text>
</comment>
<protein>
    <submittedName>
        <fullName evidence="2">Uncharacterized protein</fullName>
    </submittedName>
</protein>
<keyword evidence="3" id="KW-1185">Reference proteome</keyword>
<accession>A0ABM9G2W9</accession>
<gene>
    <name evidence="2" type="ORF">WJ0W_003109</name>
</gene>
<evidence type="ECO:0000313" key="3">
    <source>
        <dbReference type="Proteomes" id="UP001154322"/>
    </source>
</evidence>
<feature type="region of interest" description="Disordered" evidence="1">
    <location>
        <begin position="1"/>
        <end position="47"/>
    </location>
</feature>
<evidence type="ECO:0000256" key="1">
    <source>
        <dbReference type="SAM" id="MobiDB-lite"/>
    </source>
</evidence>
<dbReference type="Proteomes" id="UP001154322">
    <property type="component" value="Unassembled WGS sequence"/>
</dbReference>
<name>A0ABM9G2W9_9BACL</name>